<protein>
    <submittedName>
        <fullName evidence="1">Uncharacterized protein</fullName>
    </submittedName>
</protein>
<dbReference type="AlphaFoldDB" id="A0A0H5QYM1"/>
<dbReference type="EMBL" id="HACM01006324">
    <property type="protein sequence ID" value="CRZ06766.1"/>
    <property type="molecule type" value="Transcribed_RNA"/>
</dbReference>
<evidence type="ECO:0000313" key="1">
    <source>
        <dbReference type="EMBL" id="CRZ06766.1"/>
    </source>
</evidence>
<proteinExistence type="predicted"/>
<feature type="non-terminal residue" evidence="1">
    <location>
        <position position="1"/>
    </location>
</feature>
<name>A0A0H5QYM1_9EUKA</name>
<reference evidence="1" key="1">
    <citation type="submission" date="2015-04" db="EMBL/GenBank/DDBJ databases">
        <title>The genome sequence of the plant pathogenic Rhizarian Plasmodiophora brassicae reveals insights in its biotrophic life cycle and the origin of chitin synthesis.</title>
        <authorList>
            <person name="Schwelm A."/>
            <person name="Fogelqvist J."/>
            <person name="Knaust A."/>
            <person name="Julke S."/>
            <person name="Lilja T."/>
            <person name="Dhandapani V."/>
            <person name="Bonilla-Rosso G."/>
            <person name="Karlsson M."/>
            <person name="Shevchenko A."/>
            <person name="Choi S.R."/>
            <person name="Kim H.G."/>
            <person name="Park J.Y."/>
            <person name="Lim Y.P."/>
            <person name="Ludwig-Muller J."/>
            <person name="Dixelius C."/>
        </authorList>
    </citation>
    <scope>NUCLEOTIDE SEQUENCE</scope>
    <source>
        <tissue evidence="1">Potato root galls</tissue>
    </source>
</reference>
<accession>A0A0H5QYM1</accession>
<sequence length="151" mass="17373">TKSAQNTRNFSSLHKSRNANLITKNALNSPPKLQTLQQNQRKTNLAMSNVNLIFEKMCQKIHQEKPNPITKQSLELQSIPSCLIIDLITTTHFTKTVNTNSEILKNAKQVKMKNLLLLHLKYKTTQNQKEHKLYIHTYNSIQSLKIGLKKP</sequence>
<organism evidence="1">
    <name type="scientific">Spongospora subterranea</name>
    <dbReference type="NCBI Taxonomy" id="70186"/>
    <lineage>
        <taxon>Eukaryota</taxon>
        <taxon>Sar</taxon>
        <taxon>Rhizaria</taxon>
        <taxon>Endomyxa</taxon>
        <taxon>Phytomyxea</taxon>
        <taxon>Plasmodiophorida</taxon>
        <taxon>Plasmodiophoridae</taxon>
        <taxon>Spongospora</taxon>
    </lineage>
</organism>